<evidence type="ECO:0000313" key="3">
    <source>
        <dbReference type="Proteomes" id="UP000325255"/>
    </source>
</evidence>
<comment type="caution">
    <text evidence="2">The sequence shown here is derived from an EMBL/GenBank/DDBJ whole genome shotgun (WGS) entry which is preliminary data.</text>
</comment>
<keyword evidence="3" id="KW-1185">Reference proteome</keyword>
<evidence type="ECO:0000256" key="1">
    <source>
        <dbReference type="SAM" id="Phobius"/>
    </source>
</evidence>
<sequence>MNFIGSIEPMRQPARRSAWRFFPWFVVAAFGVVTAVNGTMTYLAVQSFPGLAVTHAFSRSNGYDRVIAAAERQAALGWNVETGLDGARPVLTLAGPDGAPLQGAQITAVVQRPVGPPERAELSLRATAPGRYEAAAPLAFGKWDIDLVISAEGGQFHSIRRLVVK</sequence>
<accession>A0A5M6J2K4</accession>
<keyword evidence="1" id="KW-0812">Transmembrane</keyword>
<gene>
    <name evidence="2" type="ORF">F1189_01095</name>
</gene>
<dbReference type="InterPro" id="IPR008620">
    <property type="entry name" value="FixH"/>
</dbReference>
<evidence type="ECO:0000313" key="2">
    <source>
        <dbReference type="EMBL" id="KAA5614751.1"/>
    </source>
</evidence>
<feature type="transmembrane region" description="Helical" evidence="1">
    <location>
        <begin position="21"/>
        <end position="45"/>
    </location>
</feature>
<name>A0A5M6J2K4_9PROT</name>
<dbReference type="AlphaFoldDB" id="A0A5M6J2K4"/>
<reference evidence="2 3" key="1">
    <citation type="submission" date="2019-09" db="EMBL/GenBank/DDBJ databases">
        <title>Genome sequence of Rhodovastum atsumiense, a diverse member of the Acetobacteraceae family of non-sulfur purple photosynthetic bacteria.</title>
        <authorList>
            <person name="Meyer T."/>
            <person name="Kyndt J."/>
        </authorList>
    </citation>
    <scope>NUCLEOTIDE SEQUENCE [LARGE SCALE GENOMIC DNA]</scope>
    <source>
        <strain evidence="2 3">DSM 21279</strain>
    </source>
</reference>
<proteinExistence type="predicted"/>
<organism evidence="2 3">
    <name type="scientific">Rhodovastum atsumiense</name>
    <dbReference type="NCBI Taxonomy" id="504468"/>
    <lineage>
        <taxon>Bacteria</taxon>
        <taxon>Pseudomonadati</taxon>
        <taxon>Pseudomonadota</taxon>
        <taxon>Alphaproteobacteria</taxon>
        <taxon>Acetobacterales</taxon>
        <taxon>Acetobacteraceae</taxon>
        <taxon>Rhodovastum</taxon>
    </lineage>
</organism>
<dbReference type="Pfam" id="PF05751">
    <property type="entry name" value="FixH"/>
    <property type="match status" value="1"/>
</dbReference>
<dbReference type="EMBL" id="VWPK01000001">
    <property type="protein sequence ID" value="KAA5614751.1"/>
    <property type="molecule type" value="Genomic_DNA"/>
</dbReference>
<protein>
    <submittedName>
        <fullName evidence="2">FixH family protein</fullName>
    </submittedName>
</protein>
<dbReference type="OrthoDB" id="1495896at2"/>
<dbReference type="Proteomes" id="UP000325255">
    <property type="component" value="Unassembled WGS sequence"/>
</dbReference>
<keyword evidence="1" id="KW-0472">Membrane</keyword>
<keyword evidence="1" id="KW-1133">Transmembrane helix</keyword>
<dbReference type="RefSeq" id="WP_150038597.1">
    <property type="nucleotide sequence ID" value="NZ_OW485601.1"/>
</dbReference>